<evidence type="ECO:0000313" key="2">
    <source>
        <dbReference type="Proteomes" id="UP000265540"/>
    </source>
</evidence>
<comment type="caution">
    <text evidence="1">The sequence shown here is derived from an EMBL/GenBank/DDBJ whole genome shotgun (WGS) entry which is preliminary data.</text>
</comment>
<evidence type="ECO:0000313" key="1">
    <source>
        <dbReference type="EMBL" id="RJR27364.1"/>
    </source>
</evidence>
<name>A0A3A4ZDR9_UNCKA</name>
<dbReference type="EMBL" id="QZJF01000012">
    <property type="protein sequence ID" value="RJR27364.1"/>
    <property type="molecule type" value="Genomic_DNA"/>
</dbReference>
<reference evidence="1 2" key="1">
    <citation type="journal article" date="2017" name="ISME J.">
        <title>Energy and carbon metabolisms in a deep terrestrial subsurface fluid microbial community.</title>
        <authorList>
            <person name="Momper L."/>
            <person name="Jungbluth S.P."/>
            <person name="Lee M.D."/>
            <person name="Amend J.P."/>
        </authorList>
    </citation>
    <scope>NUCLEOTIDE SEQUENCE [LARGE SCALE GENOMIC DNA]</scope>
    <source>
        <strain evidence="1">SURF_46</strain>
    </source>
</reference>
<proteinExistence type="predicted"/>
<protein>
    <submittedName>
        <fullName evidence="1">Uncharacterized protein</fullName>
    </submittedName>
</protein>
<sequence>MKKIITLLLLLGIPISIYLVATVTKNKNSDNHLVQFNPVACFSCYGCNCEYTVDRKTTYKLNEFDKTKCLDFQGDIGAESASVSLDSKEFDEFLKCVKQYDGIPSPTEN</sequence>
<dbReference type="AlphaFoldDB" id="A0A3A4ZDR9"/>
<dbReference type="Proteomes" id="UP000265540">
    <property type="component" value="Unassembled WGS sequence"/>
</dbReference>
<accession>A0A3A4ZDR9</accession>
<organism evidence="1 2">
    <name type="scientific">candidate division WWE3 bacterium</name>
    <dbReference type="NCBI Taxonomy" id="2053526"/>
    <lineage>
        <taxon>Bacteria</taxon>
        <taxon>Katanobacteria</taxon>
    </lineage>
</organism>
<gene>
    <name evidence="1" type="ORF">C4561_02315</name>
</gene>